<proteinExistence type="predicted"/>
<feature type="domain" description="Urease accessory protein UreH-like transmembrane" evidence="2">
    <location>
        <begin position="6"/>
        <end position="221"/>
    </location>
</feature>
<dbReference type="InterPro" id="IPR028096">
    <property type="entry name" value="EfeO_Cupredoxin"/>
</dbReference>
<feature type="transmembrane region" description="Helical" evidence="1">
    <location>
        <begin position="6"/>
        <end position="31"/>
    </location>
</feature>
<keyword evidence="1" id="KW-0472">Membrane</keyword>
<dbReference type="Proteomes" id="UP000228711">
    <property type="component" value="Unassembled WGS sequence"/>
</dbReference>
<dbReference type="SUPFAM" id="SSF49503">
    <property type="entry name" value="Cupredoxins"/>
    <property type="match status" value="1"/>
</dbReference>
<organism evidence="4 5">
    <name type="scientific">Candidatus Kerfeldbacteria bacterium CG08_land_8_20_14_0_20_42_7</name>
    <dbReference type="NCBI Taxonomy" id="2014245"/>
    <lineage>
        <taxon>Bacteria</taxon>
        <taxon>Candidatus Kerfeldiibacteriota</taxon>
    </lineage>
</organism>
<dbReference type="EMBL" id="PEXV01000114">
    <property type="protein sequence ID" value="PIS41377.1"/>
    <property type="molecule type" value="Genomic_DNA"/>
</dbReference>
<evidence type="ECO:0000313" key="5">
    <source>
        <dbReference type="Proteomes" id="UP000228711"/>
    </source>
</evidence>
<evidence type="ECO:0000259" key="2">
    <source>
        <dbReference type="Pfam" id="PF13386"/>
    </source>
</evidence>
<name>A0A2H0YSB8_9BACT</name>
<comment type="caution">
    <text evidence="4">The sequence shown here is derived from an EMBL/GenBank/DDBJ whole genome shotgun (WGS) entry which is preliminary data.</text>
</comment>
<reference evidence="5" key="1">
    <citation type="submission" date="2017-09" db="EMBL/GenBank/DDBJ databases">
        <title>Depth-based differentiation of microbial function through sediment-hosted aquifers and enrichment of novel symbionts in the deep terrestrial subsurface.</title>
        <authorList>
            <person name="Probst A.J."/>
            <person name="Ladd B."/>
            <person name="Jarett J.K."/>
            <person name="Geller-Mcgrath D.E."/>
            <person name="Sieber C.M.K."/>
            <person name="Emerson J.B."/>
            <person name="Anantharaman K."/>
            <person name="Thomas B.C."/>
            <person name="Malmstrom R."/>
            <person name="Stieglmeier M."/>
            <person name="Klingl A."/>
            <person name="Woyke T."/>
            <person name="Ryan C.M."/>
            <person name="Banfield J.F."/>
        </authorList>
    </citation>
    <scope>NUCLEOTIDE SEQUENCE [LARGE SCALE GENOMIC DNA]</scope>
</reference>
<evidence type="ECO:0008006" key="6">
    <source>
        <dbReference type="Google" id="ProtNLM"/>
    </source>
</evidence>
<dbReference type="InterPro" id="IPR039447">
    <property type="entry name" value="UreH-like_TM_dom"/>
</dbReference>
<feature type="transmembrane region" description="Helical" evidence="1">
    <location>
        <begin position="173"/>
        <end position="196"/>
    </location>
</feature>
<accession>A0A2H0YSB8</accession>
<dbReference type="AlphaFoldDB" id="A0A2H0YSB8"/>
<dbReference type="PANTHER" id="PTHR42208:SF1">
    <property type="entry name" value="HEAVY METAL TRANSPORTER"/>
    <property type="match status" value="1"/>
</dbReference>
<sequence length="354" mass="38545">MNFWVIFITGLTTGGLACLAMQGGLLASTIANQKRDDIKKNSNAKELDPKSFDKGDWLPVVMFLGAKLVSHTVLGFLLGALGSVLTLGFGLRIAFQVIAALFMLATALNLLNVHPIFRFVSFQPPKFMQRWVRKSSKADSFFAPAVLGFFTIFIPCGVTQAMEVLAINSGNALTGALIMFFFVLGTAPIFGLVGVATAKLSEALRTKFLKFAAVLLLFMFLLGANGVLQAVDAPISWQRIQLALFDSSDKAVNATIDLENSQMSVDNIQRITINVEDNGYRPNRIKVKVGVPVVMTVTTENVYTCAAAFSFKEFGIYAVLKPTDSKTFHFIPQAKGKFVFSCSMGMYTGVLEVI</sequence>
<protein>
    <recommendedName>
        <fullName evidence="6">Urease accessory protein UreH-like transmembrane domain-containing protein</fullName>
    </recommendedName>
</protein>
<evidence type="ECO:0000313" key="4">
    <source>
        <dbReference type="EMBL" id="PIS41377.1"/>
    </source>
</evidence>
<feature type="transmembrane region" description="Helical" evidence="1">
    <location>
        <begin position="141"/>
        <end position="161"/>
    </location>
</feature>
<dbReference type="Pfam" id="PF13386">
    <property type="entry name" value="DsbD_2"/>
    <property type="match status" value="1"/>
</dbReference>
<evidence type="ECO:0000259" key="3">
    <source>
        <dbReference type="Pfam" id="PF13473"/>
    </source>
</evidence>
<feature type="domain" description="EfeO-type cupredoxin-like" evidence="3">
    <location>
        <begin position="266"/>
        <end position="351"/>
    </location>
</feature>
<keyword evidence="1" id="KW-1133">Transmembrane helix</keyword>
<evidence type="ECO:0000256" key="1">
    <source>
        <dbReference type="SAM" id="Phobius"/>
    </source>
</evidence>
<feature type="transmembrane region" description="Helical" evidence="1">
    <location>
        <begin position="93"/>
        <end position="120"/>
    </location>
</feature>
<dbReference type="Pfam" id="PF13473">
    <property type="entry name" value="Cupredoxin_1"/>
    <property type="match status" value="1"/>
</dbReference>
<keyword evidence="1" id="KW-0812">Transmembrane</keyword>
<feature type="transmembrane region" description="Helical" evidence="1">
    <location>
        <begin position="208"/>
        <end position="228"/>
    </location>
</feature>
<dbReference type="PANTHER" id="PTHR42208">
    <property type="entry name" value="HEAVY METAL TRANSPORTER-RELATED"/>
    <property type="match status" value="1"/>
</dbReference>
<dbReference type="InterPro" id="IPR008972">
    <property type="entry name" value="Cupredoxin"/>
</dbReference>
<dbReference type="Gene3D" id="2.60.40.420">
    <property type="entry name" value="Cupredoxins - blue copper proteins"/>
    <property type="match status" value="1"/>
</dbReference>
<gene>
    <name evidence="4" type="ORF">COT25_03335</name>
</gene>